<dbReference type="AlphaFoldDB" id="B8HT66"/>
<evidence type="ECO:0000256" key="4">
    <source>
        <dbReference type="ARBA" id="ARBA00023014"/>
    </source>
</evidence>
<dbReference type="PANTHER" id="PTHR46491:SF3">
    <property type="entry name" value="CDGSH IRON-SULFUR DOMAIN-CONTAINING PROTEIN 3, MITOCHONDRIAL"/>
    <property type="match status" value="1"/>
</dbReference>
<reference evidence="6" key="1">
    <citation type="submission" date="2009-01" db="EMBL/GenBank/DDBJ databases">
        <title>Complete sequence of chromosome Cyanothece sp. PCC 7425.</title>
        <authorList>
            <consortium name="US DOE Joint Genome Institute"/>
            <person name="Lucas S."/>
            <person name="Copeland A."/>
            <person name="Lapidus A."/>
            <person name="Glavina del Rio T."/>
            <person name="Dalin E."/>
            <person name="Tice H."/>
            <person name="Bruce D."/>
            <person name="Goodwin L."/>
            <person name="Pitluck S."/>
            <person name="Sims D."/>
            <person name="Meineke L."/>
            <person name="Brettin T."/>
            <person name="Detter J.C."/>
            <person name="Han C."/>
            <person name="Larimer F."/>
            <person name="Land M."/>
            <person name="Hauser L."/>
            <person name="Kyrpides N."/>
            <person name="Ovchinnikova G."/>
            <person name="Liberton M."/>
            <person name="Stoeckel J."/>
            <person name="Banerjee A."/>
            <person name="Singh A."/>
            <person name="Page L."/>
            <person name="Sato H."/>
            <person name="Zhao L."/>
            <person name="Sherman L."/>
            <person name="Pakrasi H."/>
            <person name="Richardson P."/>
        </authorList>
    </citation>
    <scope>NUCLEOTIDE SEQUENCE</scope>
    <source>
        <strain evidence="6">PCC 7425</strain>
    </source>
</reference>
<dbReference type="SMART" id="SM00704">
    <property type="entry name" value="ZnF_CDGSH"/>
    <property type="match status" value="2"/>
</dbReference>
<dbReference type="Gene3D" id="3.40.5.90">
    <property type="entry name" value="CDGSH iron-sulfur domain, mitoNEET-type"/>
    <property type="match status" value="2"/>
</dbReference>
<organism evidence="6">
    <name type="scientific">Cyanothece sp. (strain PCC 7425 / ATCC 29141)</name>
    <dbReference type="NCBI Taxonomy" id="395961"/>
    <lineage>
        <taxon>Bacteria</taxon>
        <taxon>Bacillati</taxon>
        <taxon>Cyanobacteriota</taxon>
        <taxon>Cyanophyceae</taxon>
        <taxon>Gomontiellales</taxon>
        <taxon>Cyanothecaceae</taxon>
        <taxon>Cyanothece</taxon>
    </lineage>
</organism>
<evidence type="ECO:0000259" key="5">
    <source>
        <dbReference type="SMART" id="SM00704"/>
    </source>
</evidence>
<keyword evidence="3" id="KW-0408">Iron</keyword>
<dbReference type="InterPro" id="IPR042216">
    <property type="entry name" value="MitoNEET_CISD"/>
</dbReference>
<dbReference type="GO" id="GO:0046872">
    <property type="term" value="F:metal ion binding"/>
    <property type="evidence" value="ECO:0007669"/>
    <property type="project" value="UniProtKB-KW"/>
</dbReference>
<dbReference type="InterPro" id="IPR018967">
    <property type="entry name" value="FeS-contain_CDGSH-typ"/>
</dbReference>
<name>B8HT66_CYAP4</name>
<evidence type="ECO:0000256" key="1">
    <source>
        <dbReference type="ARBA" id="ARBA00022714"/>
    </source>
</evidence>
<keyword evidence="2" id="KW-0479">Metal-binding</keyword>
<dbReference type="HOGENOM" id="CLU_145019_2_1_3"/>
<dbReference type="GO" id="GO:0005737">
    <property type="term" value="C:cytoplasm"/>
    <property type="evidence" value="ECO:0007669"/>
    <property type="project" value="UniProtKB-ARBA"/>
</dbReference>
<dbReference type="GO" id="GO:0051537">
    <property type="term" value="F:2 iron, 2 sulfur cluster binding"/>
    <property type="evidence" value="ECO:0007669"/>
    <property type="project" value="UniProtKB-KW"/>
</dbReference>
<keyword evidence="1" id="KW-0001">2Fe-2S</keyword>
<dbReference type="KEGG" id="cyn:Cyan7425_1927"/>
<accession>B8HT66</accession>
<dbReference type="PANTHER" id="PTHR46491">
    <property type="entry name" value="CDGSH IRON SULFUR DOMAIN PROTEIN HOMOLOG"/>
    <property type="match status" value="1"/>
</dbReference>
<feature type="domain" description="Iron-binding zinc finger CDGSH type" evidence="5">
    <location>
        <begin position="48"/>
        <end position="81"/>
    </location>
</feature>
<protein>
    <submittedName>
        <fullName evidence="6">Zinc finger CDGSH-type domain protein</fullName>
    </submittedName>
</protein>
<dbReference type="Pfam" id="PF09360">
    <property type="entry name" value="zf-CDGSH"/>
    <property type="match status" value="2"/>
</dbReference>
<evidence type="ECO:0000256" key="2">
    <source>
        <dbReference type="ARBA" id="ARBA00022723"/>
    </source>
</evidence>
<dbReference type="InterPro" id="IPR052950">
    <property type="entry name" value="CISD"/>
</dbReference>
<proteinExistence type="predicted"/>
<dbReference type="EMBL" id="CP001344">
    <property type="protein sequence ID" value="ACL44292.1"/>
    <property type="molecule type" value="Genomic_DNA"/>
</dbReference>
<sequence>MSTDLPVVVDKKPVVMELEAGTYYWCSCGLSSNQPFCNGAHKGTTFTPLAFELSEKKSVALCLCKKTGKAPFCDGSHHQLET</sequence>
<dbReference type="STRING" id="395961.Cyan7425_1927"/>
<dbReference type="OrthoDB" id="9793389at2"/>
<evidence type="ECO:0000256" key="3">
    <source>
        <dbReference type="ARBA" id="ARBA00023004"/>
    </source>
</evidence>
<keyword evidence="4" id="KW-0411">Iron-sulfur</keyword>
<evidence type="ECO:0000313" key="6">
    <source>
        <dbReference type="EMBL" id="ACL44292.1"/>
    </source>
</evidence>
<feature type="domain" description="Iron-binding zinc finger CDGSH type" evidence="5">
    <location>
        <begin position="11"/>
        <end position="47"/>
    </location>
</feature>
<gene>
    <name evidence="6" type="ordered locus">Cyan7425_1927</name>
</gene>
<dbReference type="eggNOG" id="COG3369">
    <property type="taxonomic scope" value="Bacteria"/>
</dbReference>